<protein>
    <submittedName>
        <fullName evidence="1">Uncharacterized protein</fullName>
    </submittedName>
</protein>
<evidence type="ECO:0000313" key="2">
    <source>
        <dbReference type="Proteomes" id="UP000218231"/>
    </source>
</evidence>
<dbReference type="OrthoDB" id="421051at2759"/>
<proteinExistence type="predicted"/>
<organism evidence="1 2">
    <name type="scientific">Diploscapter pachys</name>
    <dbReference type="NCBI Taxonomy" id="2018661"/>
    <lineage>
        <taxon>Eukaryota</taxon>
        <taxon>Metazoa</taxon>
        <taxon>Ecdysozoa</taxon>
        <taxon>Nematoda</taxon>
        <taxon>Chromadorea</taxon>
        <taxon>Rhabditida</taxon>
        <taxon>Rhabditina</taxon>
        <taxon>Rhabditomorpha</taxon>
        <taxon>Rhabditoidea</taxon>
        <taxon>Rhabditidae</taxon>
        <taxon>Diploscapter</taxon>
    </lineage>
</organism>
<dbReference type="Proteomes" id="UP000218231">
    <property type="component" value="Unassembled WGS sequence"/>
</dbReference>
<dbReference type="EMBL" id="LIAE01008064">
    <property type="protein sequence ID" value="PAV75558.1"/>
    <property type="molecule type" value="Genomic_DNA"/>
</dbReference>
<gene>
    <name evidence="1" type="ORF">WR25_20727</name>
</gene>
<dbReference type="AlphaFoldDB" id="A0A2A2KNV7"/>
<evidence type="ECO:0000313" key="1">
    <source>
        <dbReference type="EMBL" id="PAV75558.1"/>
    </source>
</evidence>
<sequence>MFQWMRPSHVDVLKAERADRHHQWHFDWLFNRRTLLRDPRSGNSGGQVQNGFRQSIVKKPPLRGILFGENIYQHYRYSTEQSQGEYVIKDAFFATSQLREMVCKTREHFPTVFQPYTQFC</sequence>
<comment type="caution">
    <text evidence="1">The sequence shown here is derived from an EMBL/GenBank/DDBJ whole genome shotgun (WGS) entry which is preliminary data.</text>
</comment>
<reference evidence="1 2" key="1">
    <citation type="journal article" date="2017" name="Curr. Biol.">
        <title>Genome architecture and evolution of a unichromosomal asexual nematode.</title>
        <authorList>
            <person name="Fradin H."/>
            <person name="Zegar C."/>
            <person name="Gutwein M."/>
            <person name="Lucas J."/>
            <person name="Kovtun M."/>
            <person name="Corcoran D."/>
            <person name="Baugh L.R."/>
            <person name="Kiontke K."/>
            <person name="Gunsalus K."/>
            <person name="Fitch D.H."/>
            <person name="Piano F."/>
        </authorList>
    </citation>
    <scope>NUCLEOTIDE SEQUENCE [LARGE SCALE GENOMIC DNA]</scope>
    <source>
        <strain evidence="1">PF1309</strain>
    </source>
</reference>
<name>A0A2A2KNV7_9BILA</name>
<accession>A0A2A2KNV7</accession>
<keyword evidence="2" id="KW-1185">Reference proteome</keyword>